<dbReference type="GO" id="GO:0006412">
    <property type="term" value="P:translation"/>
    <property type="evidence" value="ECO:0007669"/>
    <property type="project" value="InterPro"/>
</dbReference>
<dbReference type="Proteomes" id="UP001187471">
    <property type="component" value="Unassembled WGS sequence"/>
</dbReference>
<dbReference type="GO" id="GO:0003735">
    <property type="term" value="F:structural constituent of ribosome"/>
    <property type="evidence" value="ECO:0007669"/>
    <property type="project" value="InterPro"/>
</dbReference>
<evidence type="ECO:0000313" key="1">
    <source>
        <dbReference type="EMBL" id="KAK2970569.1"/>
    </source>
</evidence>
<sequence length="95" mass="10689">MATTLRETETLSPSLSPSPAVHLLIAGSLLSDFPTPKSQSLDRKVTTAKEVKAWFEERFKTGNNRWFFSKRRPTSASSMTILIFIPYHQTFALTA</sequence>
<gene>
    <name evidence="1" type="ORF">RJ640_020571</name>
</gene>
<proteinExistence type="predicted"/>
<reference evidence="1" key="1">
    <citation type="submission" date="2022-12" db="EMBL/GenBank/DDBJ databases">
        <title>Draft genome assemblies for two species of Escallonia (Escalloniales).</title>
        <authorList>
            <person name="Chanderbali A."/>
            <person name="Dervinis C."/>
            <person name="Anghel I."/>
            <person name="Soltis D."/>
            <person name="Soltis P."/>
            <person name="Zapata F."/>
        </authorList>
    </citation>
    <scope>NUCLEOTIDE SEQUENCE</scope>
    <source>
        <strain evidence="1">UCBG92.1500</strain>
        <tissue evidence="1">Leaf</tissue>
    </source>
</reference>
<dbReference type="Gene3D" id="2.30.30.770">
    <property type="match status" value="1"/>
</dbReference>
<protein>
    <submittedName>
        <fullName evidence="1">Uncharacterized protein</fullName>
    </submittedName>
</protein>
<keyword evidence="2" id="KW-1185">Reference proteome</keyword>
<comment type="caution">
    <text evidence="1">The sequence shown here is derived from an EMBL/GenBank/DDBJ whole genome shotgun (WGS) entry which is preliminary data.</text>
</comment>
<name>A0AA88QS75_9ASTE</name>
<dbReference type="InterPro" id="IPR001141">
    <property type="entry name" value="Ribosomal_eL27"/>
</dbReference>
<dbReference type="AlphaFoldDB" id="A0AA88QS75"/>
<organism evidence="1 2">
    <name type="scientific">Escallonia rubra</name>
    <dbReference type="NCBI Taxonomy" id="112253"/>
    <lineage>
        <taxon>Eukaryota</taxon>
        <taxon>Viridiplantae</taxon>
        <taxon>Streptophyta</taxon>
        <taxon>Embryophyta</taxon>
        <taxon>Tracheophyta</taxon>
        <taxon>Spermatophyta</taxon>
        <taxon>Magnoliopsida</taxon>
        <taxon>eudicotyledons</taxon>
        <taxon>Gunneridae</taxon>
        <taxon>Pentapetalae</taxon>
        <taxon>asterids</taxon>
        <taxon>campanulids</taxon>
        <taxon>Escalloniales</taxon>
        <taxon>Escalloniaceae</taxon>
        <taxon>Escallonia</taxon>
    </lineage>
</organism>
<dbReference type="Pfam" id="PF01777">
    <property type="entry name" value="Ribosomal_L27e"/>
    <property type="match status" value="1"/>
</dbReference>
<dbReference type="InterPro" id="IPR038655">
    <property type="entry name" value="Ribosomal_eL27_sf"/>
</dbReference>
<evidence type="ECO:0000313" key="2">
    <source>
        <dbReference type="Proteomes" id="UP001187471"/>
    </source>
</evidence>
<accession>A0AA88QS75</accession>
<dbReference type="EMBL" id="JAVXUO010002692">
    <property type="protein sequence ID" value="KAK2970569.1"/>
    <property type="molecule type" value="Genomic_DNA"/>
</dbReference>
<dbReference type="GO" id="GO:0005840">
    <property type="term" value="C:ribosome"/>
    <property type="evidence" value="ECO:0007669"/>
    <property type="project" value="InterPro"/>
</dbReference>